<evidence type="ECO:0008006" key="4">
    <source>
        <dbReference type="Google" id="ProtNLM"/>
    </source>
</evidence>
<reference evidence="2 3" key="1">
    <citation type="submission" date="2018-06" db="EMBL/GenBank/DDBJ databases">
        <title>Comparative genomics reveals the genomic features of Rhizophagus irregularis, R. cerebriforme, R. diaphanum and Gigaspora rosea, and their symbiotic lifestyle signature.</title>
        <authorList>
            <person name="Morin E."/>
            <person name="San Clemente H."/>
            <person name="Chen E.C.H."/>
            <person name="De La Providencia I."/>
            <person name="Hainaut M."/>
            <person name="Kuo A."/>
            <person name="Kohler A."/>
            <person name="Murat C."/>
            <person name="Tang N."/>
            <person name="Roy S."/>
            <person name="Loubradou J."/>
            <person name="Henrissat B."/>
            <person name="Grigoriev I.V."/>
            <person name="Corradi N."/>
            <person name="Roux C."/>
            <person name="Martin F.M."/>
        </authorList>
    </citation>
    <scope>NUCLEOTIDE SEQUENCE [LARGE SCALE GENOMIC DNA]</scope>
    <source>
        <strain evidence="2 3">DAOM 194757</strain>
    </source>
</reference>
<keyword evidence="1" id="KW-0472">Membrane</keyword>
<accession>A0A397U775</accession>
<dbReference type="OrthoDB" id="2352140at2759"/>
<name>A0A397U775_9GLOM</name>
<evidence type="ECO:0000256" key="1">
    <source>
        <dbReference type="SAM" id="Phobius"/>
    </source>
</evidence>
<feature type="transmembrane region" description="Helical" evidence="1">
    <location>
        <begin position="493"/>
        <end position="514"/>
    </location>
</feature>
<dbReference type="Proteomes" id="UP000266673">
    <property type="component" value="Unassembled WGS sequence"/>
</dbReference>
<sequence>MPVVMQWDLITRKFDMKYILDLNLSISRIEAELNSDNTLLAISGGKLADIGYVVCVYLTKSEIYDEYMRYFCFIGSGEEERLFFSCMHLFEPNSHNSYILNPRTHILDKPPDTHVLHDIYHVAFNDKSIGPINIIDYSVISDYIIKRDNNYLLIQKLSQNDIWIEYLKNKEQYYGNSYTYFNVKEIMQFIQEILEKYNYKEYESDRILTQNFSNEPEFYSGESFTWIIEYEKEKEFWEVQLKAQIETDMIIHARYFTLEYGSILEIKMLKNGDILLICQLRILIYTIEYSEKGVEIKLIYCWSDELEYNFEVPKLPKNSIINLLTLFKRNKKNLIGYNFDSEVLPSPTLDALTYKSTSRELERKNSAIMKLYGKDIFKLLLKRKSTFLQTEINELLNYCYDHSLSMLKKGDIYSFILIASQIAYILTRNFSFSFCPFFASFIKATSEYSYDQPNFSDDANNPWNLVPTYQFISSNGSVGKSTLIETPDNSTNLFTMFSTSVLAVYFMLTGDLSYVSSWVLKNSWTLAFLLVIFSFFTTVYLLNLFISLLGNAIDYRNNEESFLQLRGEISTEIELFWMLPHQRRKPNWFPEILWYRASVKELKKYIESVEDKKSLDPKILKITKTKTEDSEETLKKTNR</sequence>
<dbReference type="EMBL" id="QKWP01002147">
    <property type="protein sequence ID" value="RIB04599.1"/>
    <property type="molecule type" value="Genomic_DNA"/>
</dbReference>
<comment type="caution">
    <text evidence="2">The sequence shown here is derived from an EMBL/GenBank/DDBJ whole genome shotgun (WGS) entry which is preliminary data.</text>
</comment>
<evidence type="ECO:0000313" key="2">
    <source>
        <dbReference type="EMBL" id="RIB04599.1"/>
    </source>
</evidence>
<proteinExistence type="predicted"/>
<keyword evidence="1" id="KW-1133">Transmembrane helix</keyword>
<keyword evidence="3" id="KW-1185">Reference proteome</keyword>
<dbReference type="AlphaFoldDB" id="A0A397U775"/>
<keyword evidence="1" id="KW-0812">Transmembrane</keyword>
<protein>
    <recommendedName>
        <fullName evidence="4">Ion transport domain-containing protein</fullName>
    </recommendedName>
</protein>
<feature type="transmembrane region" description="Helical" evidence="1">
    <location>
        <begin position="526"/>
        <end position="549"/>
    </location>
</feature>
<organism evidence="2 3">
    <name type="scientific">Gigaspora rosea</name>
    <dbReference type="NCBI Taxonomy" id="44941"/>
    <lineage>
        <taxon>Eukaryota</taxon>
        <taxon>Fungi</taxon>
        <taxon>Fungi incertae sedis</taxon>
        <taxon>Mucoromycota</taxon>
        <taxon>Glomeromycotina</taxon>
        <taxon>Glomeromycetes</taxon>
        <taxon>Diversisporales</taxon>
        <taxon>Gigasporaceae</taxon>
        <taxon>Gigaspora</taxon>
    </lineage>
</organism>
<gene>
    <name evidence="2" type="ORF">C2G38_2048308</name>
</gene>
<evidence type="ECO:0000313" key="3">
    <source>
        <dbReference type="Proteomes" id="UP000266673"/>
    </source>
</evidence>